<reference evidence="1" key="1">
    <citation type="submission" date="2022-04" db="EMBL/GenBank/DDBJ databases">
        <title>Genome of the entomopathogenic fungus Entomophthora muscae.</title>
        <authorList>
            <person name="Elya C."/>
            <person name="Lovett B.R."/>
            <person name="Lee E."/>
            <person name="Macias A.M."/>
            <person name="Hajek A.E."/>
            <person name="De Bivort B.L."/>
            <person name="Kasson M.T."/>
            <person name="De Fine Licht H.H."/>
            <person name="Stajich J.E."/>
        </authorList>
    </citation>
    <scope>NUCLEOTIDE SEQUENCE</scope>
    <source>
        <strain evidence="1">Berkeley</strain>
    </source>
</reference>
<comment type="caution">
    <text evidence="1">The sequence shown here is derived from an EMBL/GenBank/DDBJ whole genome shotgun (WGS) entry which is preliminary data.</text>
</comment>
<sequence length="149" mass="16690">MCISTILYNLTHLLLLATKSNHFALHAGDFSYSPLLTVPPAQDFSKLGLVYITVLGLANQAVPHTGSWCSLATEVNYLTRIAPIEYLAFQARPASPMGAQLDSGMGHDMIVEFYLNLKSFCLNLRISLRESFFCVIKDFLDPYSPFWDH</sequence>
<accession>A0ACC2RXF3</accession>
<dbReference type="EMBL" id="QTSX02006426">
    <property type="protein sequence ID" value="KAJ9054750.1"/>
    <property type="molecule type" value="Genomic_DNA"/>
</dbReference>
<evidence type="ECO:0000313" key="1">
    <source>
        <dbReference type="EMBL" id="KAJ9054750.1"/>
    </source>
</evidence>
<name>A0ACC2RXF3_9FUNG</name>
<organism evidence="1 2">
    <name type="scientific">Entomophthora muscae</name>
    <dbReference type="NCBI Taxonomy" id="34485"/>
    <lineage>
        <taxon>Eukaryota</taxon>
        <taxon>Fungi</taxon>
        <taxon>Fungi incertae sedis</taxon>
        <taxon>Zoopagomycota</taxon>
        <taxon>Entomophthoromycotina</taxon>
        <taxon>Entomophthoromycetes</taxon>
        <taxon>Entomophthorales</taxon>
        <taxon>Entomophthoraceae</taxon>
        <taxon>Entomophthora</taxon>
    </lineage>
</organism>
<protein>
    <submittedName>
        <fullName evidence="1">Uncharacterized protein</fullName>
    </submittedName>
</protein>
<dbReference type="Proteomes" id="UP001165960">
    <property type="component" value="Unassembled WGS sequence"/>
</dbReference>
<gene>
    <name evidence="1" type="ORF">DSO57_1010837</name>
</gene>
<proteinExistence type="predicted"/>
<keyword evidence="2" id="KW-1185">Reference proteome</keyword>
<evidence type="ECO:0000313" key="2">
    <source>
        <dbReference type="Proteomes" id="UP001165960"/>
    </source>
</evidence>